<feature type="domain" description="Kinesin motor" evidence="7">
    <location>
        <begin position="1"/>
        <end position="28"/>
    </location>
</feature>
<evidence type="ECO:0000313" key="8">
    <source>
        <dbReference type="EMBL" id="CAD8409665.1"/>
    </source>
</evidence>
<dbReference type="GO" id="GO:0008017">
    <property type="term" value="F:microtubule binding"/>
    <property type="evidence" value="ECO:0007669"/>
    <property type="project" value="InterPro"/>
</dbReference>
<dbReference type="AlphaFoldDB" id="A0A7S0GCL1"/>
<gene>
    <name evidence="8" type="ORF">PINE0816_LOCUS5788</name>
</gene>
<proteinExistence type="inferred from homology"/>
<dbReference type="InterPro" id="IPR001752">
    <property type="entry name" value="Kinesin_motor_dom"/>
</dbReference>
<dbReference type="Gene3D" id="1.20.58.1980">
    <property type="match status" value="1"/>
</dbReference>
<reference evidence="8" key="1">
    <citation type="submission" date="2021-01" db="EMBL/GenBank/DDBJ databases">
        <authorList>
            <person name="Corre E."/>
            <person name="Pelletier E."/>
            <person name="Niang G."/>
            <person name="Scheremetjew M."/>
            <person name="Finn R."/>
            <person name="Kale V."/>
            <person name="Holt S."/>
            <person name="Cochrane G."/>
            <person name="Meng A."/>
            <person name="Brown T."/>
            <person name="Cohen L."/>
        </authorList>
    </citation>
    <scope>NUCLEOTIDE SEQUENCE</scope>
    <source>
        <strain evidence="8">CCAP1064/1</strain>
    </source>
</reference>
<dbReference type="PROSITE" id="PS50067">
    <property type="entry name" value="KINESIN_MOTOR_2"/>
    <property type="match status" value="1"/>
</dbReference>
<comment type="similarity">
    <text evidence="6">Belongs to the TRAFAC class myosin-kinesin ATPase superfamily. Kinesin family.</text>
</comment>
<evidence type="ECO:0000256" key="4">
    <source>
        <dbReference type="ARBA" id="ARBA00022840"/>
    </source>
</evidence>
<comment type="caution">
    <text evidence="6">Lacks conserved residue(s) required for the propagation of feature annotation.</text>
</comment>
<dbReference type="GO" id="GO:0005524">
    <property type="term" value="F:ATP binding"/>
    <property type="evidence" value="ECO:0007669"/>
    <property type="project" value="UniProtKB-KW"/>
</dbReference>
<evidence type="ECO:0000256" key="5">
    <source>
        <dbReference type="ARBA" id="ARBA00023054"/>
    </source>
</evidence>
<keyword evidence="3" id="KW-0547">Nucleotide-binding</keyword>
<sequence>MIACVSPSLSNMDESLNCLRYANRAKNIQNKAVKNVDANTTKIVEELKTKVKTMSEEILTVRSHVKKMAEELLRMQHLESSDEIVSPSAFSLNELKSFAGYTDGIFFPSPVTKDNSSTVVHESGDVKLAGIDSPTLISKAEGSEDFENTLETNKGFIDMKVEENDKISGLANQSKSAASIAAEQKLAEMAKELDAVKASQGFQQTSKAGLEESQGQNANDSAEVMNKIYEFERQVALLRLSLGREIEKSSDKANSYDLSSVMDKMSIDNADQCSTSKISNLCRNPVPLCDTPLSPYVHVSTPSAYALTPSPYNNSLYADSPQYNYCSSADTALAVIHSSVSDSPLCMSNDDAYRKRSSFLMDFFGGCKEDNNKRQKVSLAAPDQVVDHTYTQQAANDMWEWWKYFFKPSLIISDKS</sequence>
<evidence type="ECO:0000259" key="7">
    <source>
        <dbReference type="PROSITE" id="PS50067"/>
    </source>
</evidence>
<dbReference type="SUPFAM" id="SSF52540">
    <property type="entry name" value="P-loop containing nucleoside triphosphate hydrolases"/>
    <property type="match status" value="1"/>
</dbReference>
<keyword evidence="4" id="KW-0067">ATP-binding</keyword>
<keyword evidence="5" id="KW-0175">Coiled coil</keyword>
<dbReference type="GO" id="GO:0051231">
    <property type="term" value="P:spindle elongation"/>
    <property type="evidence" value="ECO:0007669"/>
    <property type="project" value="TreeGrafter"/>
</dbReference>
<protein>
    <recommendedName>
        <fullName evidence="7">Kinesin motor domain-containing protein</fullName>
    </recommendedName>
</protein>
<evidence type="ECO:0000256" key="6">
    <source>
        <dbReference type="PROSITE-ProRule" id="PRU00283"/>
    </source>
</evidence>
<dbReference type="InterPro" id="IPR027640">
    <property type="entry name" value="Kinesin-like_fam"/>
</dbReference>
<name>A0A7S0GCL1_9STRA</name>
<dbReference type="GO" id="GO:0007018">
    <property type="term" value="P:microtubule-based movement"/>
    <property type="evidence" value="ECO:0007669"/>
    <property type="project" value="InterPro"/>
</dbReference>
<keyword evidence="2" id="KW-0963">Cytoplasm</keyword>
<organism evidence="8">
    <name type="scientific">Proboscia inermis</name>
    <dbReference type="NCBI Taxonomy" id="420281"/>
    <lineage>
        <taxon>Eukaryota</taxon>
        <taxon>Sar</taxon>
        <taxon>Stramenopiles</taxon>
        <taxon>Ochrophyta</taxon>
        <taxon>Bacillariophyta</taxon>
        <taxon>Coscinodiscophyceae</taxon>
        <taxon>Rhizosoleniophycidae</taxon>
        <taxon>Rhizosoleniales</taxon>
        <taxon>Rhizosoleniaceae</taxon>
        <taxon>Proboscia</taxon>
    </lineage>
</organism>
<dbReference type="GO" id="GO:0007052">
    <property type="term" value="P:mitotic spindle organization"/>
    <property type="evidence" value="ECO:0007669"/>
    <property type="project" value="TreeGrafter"/>
</dbReference>
<dbReference type="PANTHER" id="PTHR47969">
    <property type="entry name" value="CHROMOSOME-ASSOCIATED KINESIN KIF4A-RELATED"/>
    <property type="match status" value="1"/>
</dbReference>
<accession>A0A7S0GCL1</accession>
<comment type="subcellular location">
    <subcellularLocation>
        <location evidence="1">Cytoplasm</location>
    </subcellularLocation>
</comment>
<dbReference type="GO" id="GO:0003777">
    <property type="term" value="F:microtubule motor activity"/>
    <property type="evidence" value="ECO:0007669"/>
    <property type="project" value="InterPro"/>
</dbReference>
<evidence type="ECO:0000256" key="1">
    <source>
        <dbReference type="ARBA" id="ARBA00004496"/>
    </source>
</evidence>
<dbReference type="PANTHER" id="PTHR47969:SF15">
    <property type="entry name" value="CHROMOSOME-ASSOCIATED KINESIN KIF4A-RELATED"/>
    <property type="match status" value="1"/>
</dbReference>
<evidence type="ECO:0000256" key="2">
    <source>
        <dbReference type="ARBA" id="ARBA00022490"/>
    </source>
</evidence>
<dbReference type="InterPro" id="IPR027417">
    <property type="entry name" value="P-loop_NTPase"/>
</dbReference>
<evidence type="ECO:0000256" key="3">
    <source>
        <dbReference type="ARBA" id="ARBA00022741"/>
    </source>
</evidence>
<dbReference type="EMBL" id="HBEL01012103">
    <property type="protein sequence ID" value="CAD8409665.1"/>
    <property type="molecule type" value="Transcribed_RNA"/>
</dbReference>
<dbReference type="GO" id="GO:0005875">
    <property type="term" value="C:microtubule associated complex"/>
    <property type="evidence" value="ECO:0007669"/>
    <property type="project" value="TreeGrafter"/>
</dbReference>
<dbReference type="GO" id="GO:0005737">
    <property type="term" value="C:cytoplasm"/>
    <property type="evidence" value="ECO:0007669"/>
    <property type="project" value="UniProtKB-SubCell"/>
</dbReference>